<dbReference type="AlphaFoldDB" id="A0A9K3IHX0"/>
<name>A0A9K3IHX0_HELAN</name>
<evidence type="ECO:0000313" key="3">
    <source>
        <dbReference type="Proteomes" id="UP000215914"/>
    </source>
</evidence>
<dbReference type="Proteomes" id="UP000215914">
    <property type="component" value="Unassembled WGS sequence"/>
</dbReference>
<feature type="compositionally biased region" description="Basic and acidic residues" evidence="1">
    <location>
        <begin position="60"/>
        <end position="73"/>
    </location>
</feature>
<dbReference type="Gramene" id="mRNA:HanXRQr2_Chr08g0356831">
    <property type="protein sequence ID" value="CDS:HanXRQr2_Chr08g0356831.1"/>
    <property type="gene ID" value="HanXRQr2_Chr08g0356831"/>
</dbReference>
<dbReference type="EMBL" id="MNCJ02000323">
    <property type="protein sequence ID" value="KAF5796860.1"/>
    <property type="molecule type" value="Genomic_DNA"/>
</dbReference>
<proteinExistence type="predicted"/>
<reference evidence="2" key="2">
    <citation type="submission" date="2020-06" db="EMBL/GenBank/DDBJ databases">
        <title>Helianthus annuus Genome sequencing and assembly Release 2.</title>
        <authorList>
            <person name="Gouzy J."/>
            <person name="Langlade N."/>
            <person name="Munos S."/>
        </authorList>
    </citation>
    <scope>NUCLEOTIDE SEQUENCE</scope>
    <source>
        <tissue evidence="2">Leaves</tissue>
    </source>
</reference>
<accession>A0A9K3IHX0</accession>
<gene>
    <name evidence="2" type="ORF">HanXRQr2_Chr08g0356831</name>
</gene>
<feature type="region of interest" description="Disordered" evidence="1">
    <location>
        <begin position="36"/>
        <end position="107"/>
    </location>
</feature>
<sequence length="250" mass="28277">MFVDEKGEFKAFIAKIVREPDMFATWMKSIGEMVKSVEEQSVTSDESSESADEGSQSSDESVRNDVSSEKEVVFDQTPSDSGVSDVDSEKSVQFDQSPIDSSSDDVEEKHINIAKTHLSPESFHFYFADRMEKLKTKRAAKEHIEIKTENVAEENDKTELVSEEKMSESEKVIETKKVIEVVKTIEIEKIVEVVKPCEKCLEACKGCAAKDEIIAEYEKKKEQLLFNLNYVKESYDVLNKTVTGLQKTNS</sequence>
<organism evidence="2 3">
    <name type="scientific">Helianthus annuus</name>
    <name type="common">Common sunflower</name>
    <dbReference type="NCBI Taxonomy" id="4232"/>
    <lineage>
        <taxon>Eukaryota</taxon>
        <taxon>Viridiplantae</taxon>
        <taxon>Streptophyta</taxon>
        <taxon>Embryophyta</taxon>
        <taxon>Tracheophyta</taxon>
        <taxon>Spermatophyta</taxon>
        <taxon>Magnoliopsida</taxon>
        <taxon>eudicotyledons</taxon>
        <taxon>Gunneridae</taxon>
        <taxon>Pentapetalae</taxon>
        <taxon>asterids</taxon>
        <taxon>campanulids</taxon>
        <taxon>Asterales</taxon>
        <taxon>Asteraceae</taxon>
        <taxon>Asteroideae</taxon>
        <taxon>Heliantheae alliance</taxon>
        <taxon>Heliantheae</taxon>
        <taxon>Helianthus</taxon>
    </lineage>
</organism>
<evidence type="ECO:0000256" key="1">
    <source>
        <dbReference type="SAM" id="MobiDB-lite"/>
    </source>
</evidence>
<comment type="caution">
    <text evidence="2">The sequence shown here is derived from an EMBL/GenBank/DDBJ whole genome shotgun (WGS) entry which is preliminary data.</text>
</comment>
<evidence type="ECO:0000313" key="2">
    <source>
        <dbReference type="EMBL" id="KAF5796860.1"/>
    </source>
</evidence>
<protein>
    <submittedName>
        <fullName evidence="2">Uncharacterized protein</fullName>
    </submittedName>
</protein>
<keyword evidence="3" id="KW-1185">Reference proteome</keyword>
<reference evidence="2" key="1">
    <citation type="journal article" date="2017" name="Nature">
        <title>The sunflower genome provides insights into oil metabolism, flowering and Asterid evolution.</title>
        <authorList>
            <person name="Badouin H."/>
            <person name="Gouzy J."/>
            <person name="Grassa C.J."/>
            <person name="Murat F."/>
            <person name="Staton S.E."/>
            <person name="Cottret L."/>
            <person name="Lelandais-Briere C."/>
            <person name="Owens G.L."/>
            <person name="Carrere S."/>
            <person name="Mayjonade B."/>
            <person name="Legrand L."/>
            <person name="Gill N."/>
            <person name="Kane N.C."/>
            <person name="Bowers J.E."/>
            <person name="Hubner S."/>
            <person name="Bellec A."/>
            <person name="Berard A."/>
            <person name="Berges H."/>
            <person name="Blanchet N."/>
            <person name="Boniface M.C."/>
            <person name="Brunel D."/>
            <person name="Catrice O."/>
            <person name="Chaidir N."/>
            <person name="Claudel C."/>
            <person name="Donnadieu C."/>
            <person name="Faraut T."/>
            <person name="Fievet G."/>
            <person name="Helmstetter N."/>
            <person name="King M."/>
            <person name="Knapp S.J."/>
            <person name="Lai Z."/>
            <person name="Le Paslier M.C."/>
            <person name="Lippi Y."/>
            <person name="Lorenzon L."/>
            <person name="Mandel J.R."/>
            <person name="Marage G."/>
            <person name="Marchand G."/>
            <person name="Marquand E."/>
            <person name="Bret-Mestries E."/>
            <person name="Morien E."/>
            <person name="Nambeesan S."/>
            <person name="Nguyen T."/>
            <person name="Pegot-Espagnet P."/>
            <person name="Pouilly N."/>
            <person name="Raftis F."/>
            <person name="Sallet E."/>
            <person name="Schiex T."/>
            <person name="Thomas J."/>
            <person name="Vandecasteele C."/>
            <person name="Vares D."/>
            <person name="Vear F."/>
            <person name="Vautrin S."/>
            <person name="Crespi M."/>
            <person name="Mangin B."/>
            <person name="Burke J.M."/>
            <person name="Salse J."/>
            <person name="Munos S."/>
            <person name="Vincourt P."/>
            <person name="Rieseberg L.H."/>
            <person name="Langlade N.B."/>
        </authorList>
    </citation>
    <scope>NUCLEOTIDE SEQUENCE</scope>
    <source>
        <tissue evidence="2">Leaves</tissue>
    </source>
</reference>